<dbReference type="Proteomes" id="UP000225277">
    <property type="component" value="Unassembled WGS sequence"/>
</dbReference>
<feature type="coiled-coil region" evidence="1">
    <location>
        <begin position="125"/>
        <end position="152"/>
    </location>
</feature>
<keyword evidence="1" id="KW-0175">Coiled coil</keyword>
<evidence type="ECO:0000313" key="3">
    <source>
        <dbReference type="Proteomes" id="UP000225277"/>
    </source>
</evidence>
<evidence type="ECO:0000313" key="2">
    <source>
        <dbReference type="EMBL" id="CZT18836.1"/>
    </source>
</evidence>
<dbReference type="AlphaFoldDB" id="A0A2D3V5M3"/>
<dbReference type="EMBL" id="FJUY01000006">
    <property type="protein sequence ID" value="CZT18836.1"/>
    <property type="molecule type" value="Genomic_DNA"/>
</dbReference>
<organism evidence="2 3">
    <name type="scientific">Ramularia collo-cygni</name>
    <dbReference type="NCBI Taxonomy" id="112498"/>
    <lineage>
        <taxon>Eukaryota</taxon>
        <taxon>Fungi</taxon>
        <taxon>Dikarya</taxon>
        <taxon>Ascomycota</taxon>
        <taxon>Pezizomycotina</taxon>
        <taxon>Dothideomycetes</taxon>
        <taxon>Dothideomycetidae</taxon>
        <taxon>Mycosphaerellales</taxon>
        <taxon>Mycosphaerellaceae</taxon>
        <taxon>Ramularia</taxon>
    </lineage>
</organism>
<accession>A0A2D3V5M3</accession>
<reference evidence="2 3" key="1">
    <citation type="submission" date="2016-03" db="EMBL/GenBank/DDBJ databases">
        <authorList>
            <person name="Ploux O."/>
        </authorList>
    </citation>
    <scope>NUCLEOTIDE SEQUENCE [LARGE SCALE GENOMIC DNA]</scope>
    <source>
        <strain evidence="2 3">URUG2</strain>
    </source>
</reference>
<keyword evidence="3" id="KW-1185">Reference proteome</keyword>
<dbReference type="GeneID" id="35599852"/>
<gene>
    <name evidence="2" type="ORF">RCC_04681</name>
</gene>
<feature type="coiled-coil region" evidence="1">
    <location>
        <begin position="41"/>
        <end position="68"/>
    </location>
</feature>
<protein>
    <submittedName>
        <fullName evidence="2">Uncharacterized protein</fullName>
    </submittedName>
</protein>
<evidence type="ECO:0000256" key="1">
    <source>
        <dbReference type="SAM" id="Coils"/>
    </source>
</evidence>
<name>A0A2D3V5M3_9PEZI</name>
<dbReference type="RefSeq" id="XP_023625726.1">
    <property type="nucleotide sequence ID" value="XM_023769958.1"/>
</dbReference>
<sequence>MADSPEQLIAAQAREIEQLKAARNVPNTAAADMAGILNMSNTTLQSDKNDLEAKIVALTQQITGIAQRNAFLEAELAAASHLLKQTIPAGQNMKQETLVLQVQDQNIIDQENKHSTALQPKNKKLEQVKDQIVTLQARINTLEQENAMLRQRNHHLGAHQTTLLLENEGLHDFCRQWATHSAQQGAELASYKENIDILHASLVRKTWRLHVQKGYLDRARIAVMEFEAPDDTAVRAWAAEAMFKIGIGAGAAGVQAAAIEIHVTPVQAEEDHAAVDIHVAAGEGKQTGGHQVPK</sequence>
<proteinExistence type="predicted"/>